<protein>
    <submittedName>
        <fullName evidence="2">Uncharacterized protein</fullName>
    </submittedName>
</protein>
<name>A0A0J7AU44_COCIT</name>
<gene>
    <name evidence="2" type="ORF">CIRG_00964</name>
</gene>
<dbReference type="Proteomes" id="UP000054565">
    <property type="component" value="Unassembled WGS sequence"/>
</dbReference>
<evidence type="ECO:0000256" key="1">
    <source>
        <dbReference type="SAM" id="MobiDB-lite"/>
    </source>
</evidence>
<feature type="compositionally biased region" description="Basic and acidic residues" evidence="1">
    <location>
        <begin position="496"/>
        <end position="510"/>
    </location>
</feature>
<evidence type="ECO:0000313" key="3">
    <source>
        <dbReference type="Proteomes" id="UP000054565"/>
    </source>
</evidence>
<dbReference type="InterPro" id="IPR027796">
    <property type="entry name" value="OTT_1508_deam-like"/>
</dbReference>
<feature type="region of interest" description="Disordered" evidence="1">
    <location>
        <begin position="494"/>
        <end position="524"/>
    </location>
</feature>
<feature type="compositionally biased region" description="Polar residues" evidence="1">
    <location>
        <begin position="563"/>
        <end position="572"/>
    </location>
</feature>
<feature type="compositionally biased region" description="Basic and acidic residues" evidence="1">
    <location>
        <begin position="573"/>
        <end position="583"/>
    </location>
</feature>
<reference evidence="3" key="1">
    <citation type="journal article" date="2010" name="Genome Res.">
        <title>Population genomic sequencing of Coccidioides fungi reveals recent hybridization and transposon control.</title>
        <authorList>
            <person name="Neafsey D.E."/>
            <person name="Barker B.M."/>
            <person name="Sharpton T.J."/>
            <person name="Stajich J.E."/>
            <person name="Park D.J."/>
            <person name="Whiston E."/>
            <person name="Hung C.-Y."/>
            <person name="McMahan C."/>
            <person name="White J."/>
            <person name="Sykes S."/>
            <person name="Heiman D."/>
            <person name="Young S."/>
            <person name="Zeng Q."/>
            <person name="Abouelleil A."/>
            <person name="Aftuck L."/>
            <person name="Bessette D."/>
            <person name="Brown A."/>
            <person name="FitzGerald M."/>
            <person name="Lui A."/>
            <person name="Macdonald J.P."/>
            <person name="Priest M."/>
            <person name="Orbach M.J."/>
            <person name="Galgiani J.N."/>
            <person name="Kirkland T.N."/>
            <person name="Cole G.T."/>
            <person name="Birren B.W."/>
            <person name="Henn M.R."/>
            <person name="Taylor J.W."/>
            <person name="Rounsley S.D."/>
        </authorList>
    </citation>
    <scope>NUCLEOTIDE SEQUENCE [LARGE SCALE GENOMIC DNA]</scope>
    <source>
        <strain evidence="3">RMSCC 2394</strain>
    </source>
</reference>
<dbReference type="Pfam" id="PF14441">
    <property type="entry name" value="OTT_1508_deam"/>
    <property type="match status" value="1"/>
</dbReference>
<accession>A0A0J7AU44</accession>
<proteinExistence type="predicted"/>
<feature type="region of interest" description="Disordered" evidence="1">
    <location>
        <begin position="563"/>
        <end position="583"/>
    </location>
</feature>
<evidence type="ECO:0000313" key="2">
    <source>
        <dbReference type="EMBL" id="KMP00822.1"/>
    </source>
</evidence>
<dbReference type="AlphaFoldDB" id="A0A0J7AU44"/>
<sequence>MDDETEQKQALARDINHLVTLASTTNVEPLSERHRVFANCPADKFAEKFTVQDAVATILLDGRPGELYAVGIQLDQDPDASKRAVVIYISTNQKVTASKTIFLEDIWNLLQKRAKDYELFDIEKEKFEREHPEEEPDAQKARPPTMPQDTYHSLMRLVYRQCFKRWLKWIHQSYDDMSRFKAIMVDTVGDELEDFNPKFHWWLEPLTYLIEQYEWVCDSANLLTKEGRDPASIVLHPDFPAKMDRLESAYRVFEQGDDALKIIEDWGAMIPEQEEPILSHLRHFVELHIAINTLERVAQSGKAPQIFSNKSLEVVYVDDFNPQPIPTALPIDTNGWEAVLTQGLAYRNFAIKPEYEAGVQAHFTALGEISSKRNNPCRVTLHPPIQLLQFFTTHRIHPPPFTCIGSSQPICAACSAVFAAWNTLYEYPSFISRRSSGQFPFPWNVPTEWVGARVTSDVEILDAIYRKIAERFGSALFEAGMALWGEAGTSASGEVLNDRDAGQEGHREVDGQEAQEMKNSPNEQGCHQVQEFLECQQYKGGNKGKAVENRACDQRQDCQEEQINAQEGQEGQTGEKAERNPKN</sequence>
<dbReference type="EMBL" id="DS028093">
    <property type="protein sequence ID" value="KMP00822.1"/>
    <property type="molecule type" value="Genomic_DNA"/>
</dbReference>
<organism evidence="2 3">
    <name type="scientific">Coccidioides immitis RMSCC 2394</name>
    <dbReference type="NCBI Taxonomy" id="404692"/>
    <lineage>
        <taxon>Eukaryota</taxon>
        <taxon>Fungi</taxon>
        <taxon>Dikarya</taxon>
        <taxon>Ascomycota</taxon>
        <taxon>Pezizomycotina</taxon>
        <taxon>Eurotiomycetes</taxon>
        <taxon>Eurotiomycetidae</taxon>
        <taxon>Onygenales</taxon>
        <taxon>Onygenaceae</taxon>
        <taxon>Coccidioides</taxon>
    </lineage>
</organism>
<dbReference type="OrthoDB" id="4186169at2759"/>